<evidence type="ECO:0000313" key="1">
    <source>
        <dbReference type="Ensembl" id="ENSACAP00000038402.1"/>
    </source>
</evidence>
<dbReference type="GeneTree" id="ENSGT00950000185042"/>
<name>A0A803TT62_ANOCA</name>
<evidence type="ECO:0000313" key="2">
    <source>
        <dbReference type="Proteomes" id="UP000001646"/>
    </source>
</evidence>
<dbReference type="AlphaFoldDB" id="A0A803TT62"/>
<sequence length="157" mass="17170">TPSHFWCERTGCLQRRCPGDGNQCYSCCPASTVTIQPPPFVLTIPGPALYCPDQPLTSCPINGEEGSCKAVVTKSSGLRAISGGDTPSLATRRSSLCATKHPLPDLRRPSRPWGEIYGRSVLSRNTINQLSRYSKYHNGFSSTKKPCKLTFTSLFPF</sequence>
<dbReference type="Proteomes" id="UP000001646">
    <property type="component" value="Unplaced"/>
</dbReference>
<organism evidence="1 2">
    <name type="scientific">Anolis carolinensis</name>
    <name type="common">Green anole</name>
    <name type="synonym">American chameleon</name>
    <dbReference type="NCBI Taxonomy" id="28377"/>
    <lineage>
        <taxon>Eukaryota</taxon>
        <taxon>Metazoa</taxon>
        <taxon>Chordata</taxon>
        <taxon>Craniata</taxon>
        <taxon>Vertebrata</taxon>
        <taxon>Euteleostomi</taxon>
        <taxon>Lepidosauria</taxon>
        <taxon>Squamata</taxon>
        <taxon>Bifurcata</taxon>
        <taxon>Unidentata</taxon>
        <taxon>Episquamata</taxon>
        <taxon>Toxicofera</taxon>
        <taxon>Iguania</taxon>
        <taxon>Dactyloidae</taxon>
        <taxon>Anolis</taxon>
    </lineage>
</organism>
<reference evidence="1" key="1">
    <citation type="submission" date="2009-12" db="EMBL/GenBank/DDBJ databases">
        <title>The Genome Sequence of Anolis carolinensis (Green Anole Lizard).</title>
        <authorList>
            <consortium name="The Genome Sequencing Platform"/>
            <person name="Di Palma F."/>
            <person name="Alfoldi J."/>
            <person name="Heiman D."/>
            <person name="Young S."/>
            <person name="Grabherr M."/>
            <person name="Johnson J."/>
            <person name="Lander E.S."/>
            <person name="Lindblad-Toh K."/>
        </authorList>
    </citation>
    <scope>NUCLEOTIDE SEQUENCE [LARGE SCALE GENOMIC DNA]</scope>
    <source>
        <strain evidence="1">JBL SC #1</strain>
    </source>
</reference>
<proteinExistence type="predicted"/>
<reference evidence="1" key="3">
    <citation type="submission" date="2025-09" db="UniProtKB">
        <authorList>
            <consortium name="Ensembl"/>
        </authorList>
    </citation>
    <scope>IDENTIFICATION</scope>
</reference>
<protein>
    <submittedName>
        <fullName evidence="1">Uncharacterized protein</fullName>
    </submittedName>
</protein>
<accession>A0A803TT62</accession>
<dbReference type="InParanoid" id="A0A803TT62"/>
<reference evidence="1" key="2">
    <citation type="submission" date="2025-08" db="UniProtKB">
        <authorList>
            <consortium name="Ensembl"/>
        </authorList>
    </citation>
    <scope>IDENTIFICATION</scope>
</reference>
<dbReference type="Ensembl" id="ENSACAT00000044703.1">
    <property type="protein sequence ID" value="ENSACAP00000038402.1"/>
    <property type="gene ID" value="ENSACAG00000041772.1"/>
</dbReference>
<keyword evidence="2" id="KW-1185">Reference proteome</keyword>